<evidence type="ECO:0000256" key="2">
    <source>
        <dbReference type="HAMAP-Rule" id="MF_00048"/>
    </source>
</evidence>
<dbReference type="CDD" id="cd20736">
    <property type="entry name" value="PoNe_Nuclease"/>
    <property type="match status" value="1"/>
</dbReference>
<comment type="caution">
    <text evidence="3">The sequence shown here is derived from an EMBL/GenBank/DDBJ whole genome shotgun (WGS) entry which is preliminary data.</text>
</comment>
<dbReference type="SUPFAM" id="SSF52980">
    <property type="entry name" value="Restriction endonuclease-like"/>
    <property type="match status" value="1"/>
</dbReference>
<organism evidence="3 4">
    <name type="scientific">Zobellia uliginosa</name>
    <dbReference type="NCBI Taxonomy" id="143224"/>
    <lineage>
        <taxon>Bacteria</taxon>
        <taxon>Pseudomonadati</taxon>
        <taxon>Bacteroidota</taxon>
        <taxon>Flavobacteriia</taxon>
        <taxon>Flavobacteriales</taxon>
        <taxon>Flavobacteriaceae</taxon>
        <taxon>Zobellia</taxon>
    </lineage>
</organism>
<dbReference type="PANTHER" id="PTHR34039:SF1">
    <property type="entry name" value="UPF0102 PROTEIN YRAN"/>
    <property type="match status" value="1"/>
</dbReference>
<dbReference type="InterPro" id="IPR011856">
    <property type="entry name" value="tRNA_endonuc-like_dom_sf"/>
</dbReference>
<keyword evidence="3" id="KW-0255">Endonuclease</keyword>
<sequence>MGKHNEFGKEGEQLAVDFLVDRGYRILHRNYRYLKAEIDIIAQKDEVLAIVEVRARSNDQIIPIAETITPGKIKLLVSAADHYATENDLDVEVRFDVITILKNRKIFKIEHLESAFYHF</sequence>
<proteinExistence type="inferred from homology"/>
<keyword evidence="3" id="KW-0540">Nuclease</keyword>
<dbReference type="InterPro" id="IPR011335">
    <property type="entry name" value="Restrct_endonuc-II-like"/>
</dbReference>
<dbReference type="Gene3D" id="3.40.1350.10">
    <property type="match status" value="1"/>
</dbReference>
<name>A0ABY1L124_9FLAO</name>
<evidence type="ECO:0000313" key="3">
    <source>
        <dbReference type="EMBL" id="SIT06303.1"/>
    </source>
</evidence>
<dbReference type="EMBL" id="FTOB01000008">
    <property type="protein sequence ID" value="SIT06303.1"/>
    <property type="molecule type" value="Genomic_DNA"/>
</dbReference>
<dbReference type="GO" id="GO:0004519">
    <property type="term" value="F:endonuclease activity"/>
    <property type="evidence" value="ECO:0007669"/>
    <property type="project" value="UniProtKB-KW"/>
</dbReference>
<dbReference type="PANTHER" id="PTHR34039">
    <property type="entry name" value="UPF0102 PROTEIN YRAN"/>
    <property type="match status" value="1"/>
</dbReference>
<dbReference type="RefSeq" id="WP_076456891.1">
    <property type="nucleotide sequence ID" value="NZ_FTOB01000008.1"/>
</dbReference>
<dbReference type="HAMAP" id="MF_00048">
    <property type="entry name" value="UPF0102"/>
    <property type="match status" value="1"/>
</dbReference>
<evidence type="ECO:0000313" key="4">
    <source>
        <dbReference type="Proteomes" id="UP000185728"/>
    </source>
</evidence>
<reference evidence="3 4" key="1">
    <citation type="submission" date="2017-01" db="EMBL/GenBank/DDBJ databases">
        <authorList>
            <person name="Varghese N."/>
            <person name="Submissions S."/>
        </authorList>
    </citation>
    <scope>NUCLEOTIDE SEQUENCE [LARGE SCALE GENOMIC DNA]</scope>
    <source>
        <strain evidence="3 4">DSM 2061</strain>
    </source>
</reference>
<dbReference type="Pfam" id="PF02021">
    <property type="entry name" value="UPF0102"/>
    <property type="match status" value="1"/>
</dbReference>
<keyword evidence="4" id="KW-1185">Reference proteome</keyword>
<keyword evidence="3" id="KW-0378">Hydrolase</keyword>
<evidence type="ECO:0000256" key="1">
    <source>
        <dbReference type="ARBA" id="ARBA00006738"/>
    </source>
</evidence>
<dbReference type="Proteomes" id="UP000185728">
    <property type="component" value="Unassembled WGS sequence"/>
</dbReference>
<accession>A0ABY1L124</accession>
<dbReference type="InterPro" id="IPR003509">
    <property type="entry name" value="UPF0102_YraN-like"/>
</dbReference>
<protein>
    <recommendedName>
        <fullName evidence="2">UPF0102 protein SAMN05421766_10883</fullName>
    </recommendedName>
</protein>
<gene>
    <name evidence="3" type="ORF">SAMN05421766_10883</name>
</gene>
<comment type="similarity">
    <text evidence="1 2">Belongs to the UPF0102 family.</text>
</comment>